<dbReference type="PANTHER" id="PTHR43092">
    <property type="entry name" value="L-CYSTEINE DESULFHYDRASE"/>
    <property type="match status" value="1"/>
</dbReference>
<proteinExistence type="predicted"/>
<gene>
    <name evidence="3" type="ORF">HMN09_00179800</name>
</gene>
<accession>A0A8H6TPE5</accession>
<feature type="domain" description="Aminotransferase class V" evidence="2">
    <location>
        <begin position="65"/>
        <end position="290"/>
    </location>
</feature>
<dbReference type="OrthoDB" id="5978656at2759"/>
<reference evidence="3" key="1">
    <citation type="submission" date="2020-05" db="EMBL/GenBank/DDBJ databases">
        <title>Mycena genomes resolve the evolution of fungal bioluminescence.</title>
        <authorList>
            <person name="Tsai I.J."/>
        </authorList>
    </citation>
    <scope>NUCLEOTIDE SEQUENCE</scope>
    <source>
        <strain evidence="3">110903Hualien_Pintung</strain>
    </source>
</reference>
<dbReference type="InterPro" id="IPR015421">
    <property type="entry name" value="PyrdxlP-dep_Trfase_major"/>
</dbReference>
<comment type="caution">
    <text evidence="3">The sequence shown here is derived from an EMBL/GenBank/DDBJ whole genome shotgun (WGS) entry which is preliminary data.</text>
</comment>
<evidence type="ECO:0000256" key="1">
    <source>
        <dbReference type="ARBA" id="ARBA00022898"/>
    </source>
</evidence>
<sequence>MAPVGSVSPCPRGPERRLSSVSALAPMTRLDYCDEPPAFGHEMLKLFAFDPNYVNLNHGSYGSLPLPVLAACNALTMRVESNPDLFVRIHQTALITECRELIAKFVNAKTDEIVLVRNTSHGLNTIMRSFDWNPGDVIVTCNTTYDAMSALARFIRDGPTHPHVSQFVIQWPTSHAEIVARYRDHLRAIPRHSGQKVVAMIDSVTSVPGVLMPWQELVKLCKEEGVYSVIDGAHSIGQEPNIDLGKADPDFWVSNCHKWLFAKRGCAIMFVAERNQGIVRSSFPTAKVYITPSDRVFPGESFVEQYNWNGTIDFVPPLSIKPALEFRKWIGGEAKISEYCHDMAMRGGAYLATMLGTRVMDPKGEFTLNMVNVQIPLPPSVAPSNAVTDAFNQKMLSPTNRKQIVSAGIYYHNGAWWTRCSAQIWTEASFLEDFEVLAGVLLEVVQEITQEFQASLVHKQHASR</sequence>
<dbReference type="PANTHER" id="PTHR43092:SF2">
    <property type="entry name" value="HERCYNYLCYSTEINE SULFOXIDE LYASE"/>
    <property type="match status" value="1"/>
</dbReference>
<dbReference type="Gene3D" id="3.40.640.10">
    <property type="entry name" value="Type I PLP-dependent aspartate aminotransferase-like (Major domain)"/>
    <property type="match status" value="1"/>
</dbReference>
<dbReference type="InterPro" id="IPR000192">
    <property type="entry name" value="Aminotrans_V_dom"/>
</dbReference>
<dbReference type="SUPFAM" id="SSF53383">
    <property type="entry name" value="PLP-dependent transferases"/>
    <property type="match status" value="1"/>
</dbReference>
<dbReference type="InterPro" id="IPR015424">
    <property type="entry name" value="PyrdxlP-dep_Trfase"/>
</dbReference>
<protein>
    <submittedName>
        <fullName evidence="3">Aminotran-5 domain-containing protein</fullName>
    </submittedName>
</protein>
<evidence type="ECO:0000313" key="4">
    <source>
        <dbReference type="Proteomes" id="UP000613580"/>
    </source>
</evidence>
<name>A0A8H6TPE5_MYCCL</name>
<dbReference type="Gene3D" id="3.90.1150.10">
    <property type="entry name" value="Aspartate Aminotransferase, domain 1"/>
    <property type="match status" value="1"/>
</dbReference>
<evidence type="ECO:0000313" key="3">
    <source>
        <dbReference type="EMBL" id="KAF7320931.1"/>
    </source>
</evidence>
<dbReference type="Pfam" id="PF00266">
    <property type="entry name" value="Aminotran_5"/>
    <property type="match status" value="1"/>
</dbReference>
<keyword evidence="1" id="KW-0663">Pyridoxal phosphate</keyword>
<keyword evidence="4" id="KW-1185">Reference proteome</keyword>
<dbReference type="Proteomes" id="UP000613580">
    <property type="component" value="Unassembled WGS sequence"/>
</dbReference>
<dbReference type="InterPro" id="IPR015422">
    <property type="entry name" value="PyrdxlP-dep_Trfase_small"/>
</dbReference>
<dbReference type="EMBL" id="JACAZE010000002">
    <property type="protein sequence ID" value="KAF7320931.1"/>
    <property type="molecule type" value="Genomic_DNA"/>
</dbReference>
<evidence type="ECO:0000259" key="2">
    <source>
        <dbReference type="Pfam" id="PF00266"/>
    </source>
</evidence>
<dbReference type="AlphaFoldDB" id="A0A8H6TPE5"/>
<organism evidence="3 4">
    <name type="scientific">Mycena chlorophos</name>
    <name type="common">Agaric fungus</name>
    <name type="synonym">Agaricus chlorophos</name>
    <dbReference type="NCBI Taxonomy" id="658473"/>
    <lineage>
        <taxon>Eukaryota</taxon>
        <taxon>Fungi</taxon>
        <taxon>Dikarya</taxon>
        <taxon>Basidiomycota</taxon>
        <taxon>Agaricomycotina</taxon>
        <taxon>Agaricomycetes</taxon>
        <taxon>Agaricomycetidae</taxon>
        <taxon>Agaricales</taxon>
        <taxon>Marasmiineae</taxon>
        <taxon>Mycenaceae</taxon>
        <taxon>Mycena</taxon>
    </lineage>
</organism>